<feature type="transmembrane region" description="Helical" evidence="1">
    <location>
        <begin position="67"/>
        <end position="86"/>
    </location>
</feature>
<accession>A0A2P6AVF7</accession>
<sequence>MSIDVSTPSILFPAISLLLLAFTNRFLALASLIRSLHDRYKAEPDPQVLAQLGNLRHRLLLIRDMQACGVCSLVVCILCIGCVLLAFKTAALVGFVVSLVLMFLALALSLREILISCRAMEVHLADIEELHLEETRSWHRHL</sequence>
<keyword evidence="1" id="KW-0472">Membrane</keyword>
<reference evidence="3" key="1">
    <citation type="submission" date="2018-02" db="EMBL/GenBank/DDBJ databases">
        <title>Genome sequencing of Solimonas sp. HR-BB.</title>
        <authorList>
            <person name="Lee Y."/>
            <person name="Jeon C.O."/>
        </authorList>
    </citation>
    <scope>NUCLEOTIDE SEQUENCE [LARGE SCALE GENOMIC DNA]</scope>
    <source>
        <strain evidence="3">HR-E</strain>
    </source>
</reference>
<feature type="transmembrane region" description="Helical" evidence="1">
    <location>
        <begin position="12"/>
        <end position="33"/>
    </location>
</feature>
<gene>
    <name evidence="2" type="ORF">C5O18_00350</name>
</gene>
<protein>
    <submittedName>
        <fullName evidence="2">DUF2721 domain-containing protein</fullName>
    </submittedName>
</protein>
<dbReference type="Pfam" id="PF11026">
    <property type="entry name" value="DUF2721"/>
    <property type="match status" value="1"/>
</dbReference>
<comment type="caution">
    <text evidence="2">The sequence shown here is derived from an EMBL/GenBank/DDBJ whole genome shotgun (WGS) entry which is preliminary data.</text>
</comment>
<dbReference type="EMBL" id="PTQZ01000003">
    <property type="protein sequence ID" value="PQA52253.1"/>
    <property type="molecule type" value="Genomic_DNA"/>
</dbReference>
<evidence type="ECO:0000313" key="3">
    <source>
        <dbReference type="Proteomes" id="UP000243900"/>
    </source>
</evidence>
<evidence type="ECO:0000256" key="1">
    <source>
        <dbReference type="SAM" id="Phobius"/>
    </source>
</evidence>
<proteinExistence type="predicted"/>
<evidence type="ECO:0000313" key="2">
    <source>
        <dbReference type="EMBL" id="PQA52253.1"/>
    </source>
</evidence>
<dbReference type="AlphaFoldDB" id="A0A2P6AVF7"/>
<dbReference type="Proteomes" id="UP000243900">
    <property type="component" value="Unassembled WGS sequence"/>
</dbReference>
<keyword evidence="1" id="KW-1133">Transmembrane helix</keyword>
<keyword evidence="3" id="KW-1185">Reference proteome</keyword>
<name>A0A2P6AVF7_9GAMM</name>
<dbReference type="InterPro" id="IPR021279">
    <property type="entry name" value="DUF2721"/>
</dbReference>
<dbReference type="OrthoDB" id="9813525at2"/>
<feature type="transmembrane region" description="Helical" evidence="1">
    <location>
        <begin position="92"/>
        <end position="110"/>
    </location>
</feature>
<keyword evidence="1" id="KW-0812">Transmembrane</keyword>
<organism evidence="2 3">
    <name type="scientific">Amnimonas aquatica</name>
    <dbReference type="NCBI Taxonomy" id="2094561"/>
    <lineage>
        <taxon>Bacteria</taxon>
        <taxon>Pseudomonadati</taxon>
        <taxon>Pseudomonadota</taxon>
        <taxon>Gammaproteobacteria</taxon>
        <taxon>Moraxellales</taxon>
        <taxon>Moraxellaceae</taxon>
        <taxon>Amnimonas</taxon>
    </lineage>
</organism>